<dbReference type="AlphaFoldDB" id="A0A0R0LXJ9"/>
<evidence type="ECO:0008006" key="4">
    <source>
        <dbReference type="Google" id="ProtNLM"/>
    </source>
</evidence>
<evidence type="ECO:0000256" key="1">
    <source>
        <dbReference type="SAM" id="SignalP"/>
    </source>
</evidence>
<sequence length="110" mass="13089">MICFFLIFSFLNHFTCANENSESIEVLDQFLEETSKKIEELNQVDQQIEVMVENIFRSTSFIEQNQMKQPLKDLIDQRKQISNFLNEEHLKLLNTNKLIVTILNWCTEDD</sequence>
<feature type="chain" id="PRO_5006398993" description="Secreted protein" evidence="1">
    <location>
        <begin position="18"/>
        <end position="110"/>
    </location>
</feature>
<keyword evidence="3" id="KW-1185">Reference proteome</keyword>
<name>A0A0R0LXJ9_9MICR</name>
<keyword evidence="1" id="KW-0732">Signal</keyword>
<comment type="caution">
    <text evidence="2">The sequence shown here is derived from an EMBL/GenBank/DDBJ whole genome shotgun (WGS) entry which is preliminary data.</text>
</comment>
<dbReference type="VEuPathDB" id="MicrosporidiaDB:M153_4230005439"/>
<dbReference type="EMBL" id="LGUB01000154">
    <property type="protein sequence ID" value="KRH94019.1"/>
    <property type="molecule type" value="Genomic_DNA"/>
</dbReference>
<feature type="signal peptide" evidence="1">
    <location>
        <begin position="1"/>
        <end position="17"/>
    </location>
</feature>
<protein>
    <recommendedName>
        <fullName evidence="4">Secreted protein</fullName>
    </recommendedName>
</protein>
<organism evidence="2 3">
    <name type="scientific">Pseudoloma neurophilia</name>
    <dbReference type="NCBI Taxonomy" id="146866"/>
    <lineage>
        <taxon>Eukaryota</taxon>
        <taxon>Fungi</taxon>
        <taxon>Fungi incertae sedis</taxon>
        <taxon>Microsporidia</taxon>
        <taxon>Pseudoloma</taxon>
    </lineage>
</organism>
<accession>A0A0R0LXJ9</accession>
<dbReference type="Proteomes" id="UP000051530">
    <property type="component" value="Unassembled WGS sequence"/>
</dbReference>
<evidence type="ECO:0000313" key="3">
    <source>
        <dbReference type="Proteomes" id="UP000051530"/>
    </source>
</evidence>
<reference evidence="2 3" key="1">
    <citation type="submission" date="2015-07" db="EMBL/GenBank/DDBJ databases">
        <title>The genome of Pseudoloma neurophilia, a relevant intracellular parasite of the zebrafish.</title>
        <authorList>
            <person name="Ndikumana S."/>
            <person name="Pelin A."/>
            <person name="Sanders J."/>
            <person name="Corradi N."/>
        </authorList>
    </citation>
    <scope>NUCLEOTIDE SEQUENCE [LARGE SCALE GENOMIC DNA]</scope>
    <source>
        <strain evidence="2 3">MK1</strain>
    </source>
</reference>
<proteinExistence type="predicted"/>
<gene>
    <name evidence="2" type="ORF">M153_4230005439</name>
</gene>
<evidence type="ECO:0000313" key="2">
    <source>
        <dbReference type="EMBL" id="KRH94019.1"/>
    </source>
</evidence>